<dbReference type="Proteomes" id="UP000583800">
    <property type="component" value="Unassembled WGS sequence"/>
</dbReference>
<dbReference type="InterPro" id="IPR025668">
    <property type="entry name" value="Tnp_DDE_dom"/>
</dbReference>
<reference evidence="2 3" key="1">
    <citation type="submission" date="2020-08" db="EMBL/GenBank/DDBJ databases">
        <title>Sequencing the genomes of 1000 actinobacteria strains.</title>
        <authorList>
            <person name="Klenk H.-P."/>
        </authorList>
    </citation>
    <scope>NUCLEOTIDE SEQUENCE [LARGE SCALE GENOMIC DNA]</scope>
    <source>
        <strain evidence="2 3">DSM 45913</strain>
    </source>
</reference>
<proteinExistence type="predicted"/>
<feature type="domain" description="Transposase DDE" evidence="1">
    <location>
        <begin position="4"/>
        <end position="78"/>
    </location>
</feature>
<protein>
    <recommendedName>
        <fullName evidence="1">Transposase DDE domain-containing protein</fullName>
    </recommendedName>
</protein>
<dbReference type="AlphaFoldDB" id="A0A7X0BZ17"/>
<evidence type="ECO:0000259" key="1">
    <source>
        <dbReference type="Pfam" id="PF13701"/>
    </source>
</evidence>
<gene>
    <name evidence="2" type="ORF">FHU36_002028</name>
</gene>
<organism evidence="2 3">
    <name type="scientific">Nonomuraea muscovyensis</name>
    <dbReference type="NCBI Taxonomy" id="1124761"/>
    <lineage>
        <taxon>Bacteria</taxon>
        <taxon>Bacillati</taxon>
        <taxon>Actinomycetota</taxon>
        <taxon>Actinomycetes</taxon>
        <taxon>Streptosporangiales</taxon>
        <taxon>Streptosporangiaceae</taxon>
        <taxon>Nonomuraea</taxon>
    </lineage>
</organism>
<dbReference type="Pfam" id="PF13701">
    <property type="entry name" value="DDE_Tnp_1_4"/>
    <property type="match status" value="1"/>
</dbReference>
<keyword evidence="3" id="KW-1185">Reference proteome</keyword>
<name>A0A7X0BZ17_9ACTN</name>
<evidence type="ECO:0000313" key="3">
    <source>
        <dbReference type="Proteomes" id="UP000583800"/>
    </source>
</evidence>
<accession>A0A7X0BZ17</accession>
<evidence type="ECO:0000313" key="2">
    <source>
        <dbReference type="EMBL" id="MBB6345519.1"/>
    </source>
</evidence>
<dbReference type="EMBL" id="JACHJB010000001">
    <property type="protein sequence ID" value="MBB6345519.1"/>
    <property type="molecule type" value="Genomic_DNA"/>
</dbReference>
<comment type="caution">
    <text evidence="2">The sequence shown here is derived from an EMBL/GenBank/DDBJ whole genome shotgun (WGS) entry which is preliminary data.</text>
</comment>
<sequence>MKTIASQRKIAVSADGSGLLSQAGALLLLRTLRVTGLDQALSTQLQRWRPARAVHDPGKILADLAITLALGGDCLADICCAPSPTCSGTWPLTLPSPAWSIGWPPTRPGR</sequence>